<dbReference type="SMART" id="SM00382">
    <property type="entry name" value="AAA"/>
    <property type="match status" value="1"/>
</dbReference>
<dbReference type="InterPro" id="IPR003593">
    <property type="entry name" value="AAA+_ATPase"/>
</dbReference>
<feature type="domain" description="ABC transporter" evidence="9">
    <location>
        <begin position="2"/>
        <end position="235"/>
    </location>
</feature>
<dbReference type="AlphaFoldDB" id="A0A939HBC9"/>
<evidence type="ECO:0000256" key="2">
    <source>
        <dbReference type="ARBA" id="ARBA00022448"/>
    </source>
</evidence>
<dbReference type="GO" id="GO:0006865">
    <property type="term" value="P:amino acid transport"/>
    <property type="evidence" value="ECO:0007669"/>
    <property type="project" value="UniProtKB-UniRule"/>
</dbReference>
<evidence type="ECO:0000259" key="10">
    <source>
        <dbReference type="PROSITE" id="PS51371"/>
    </source>
</evidence>
<evidence type="ECO:0000256" key="5">
    <source>
        <dbReference type="ARBA" id="ARBA00022970"/>
    </source>
</evidence>
<dbReference type="Gene3D" id="3.40.50.300">
    <property type="entry name" value="P-loop containing nucleotide triphosphate hydrolases"/>
    <property type="match status" value="1"/>
</dbReference>
<feature type="domain" description="CBS" evidence="10">
    <location>
        <begin position="314"/>
        <end position="372"/>
    </location>
</feature>
<evidence type="ECO:0000256" key="4">
    <source>
        <dbReference type="ARBA" id="ARBA00022840"/>
    </source>
</evidence>
<dbReference type="FunFam" id="3.40.50.300:FF:000425">
    <property type="entry name" value="Probable ABC transporter, ATP-binding subunit"/>
    <property type="match status" value="1"/>
</dbReference>
<keyword evidence="8" id="KW-0472">Membrane</keyword>
<dbReference type="PROSITE" id="PS51371">
    <property type="entry name" value="CBS"/>
    <property type="match status" value="2"/>
</dbReference>
<dbReference type="EC" id="7.6.2.9" evidence="8"/>
<dbReference type="InterPro" id="IPR046342">
    <property type="entry name" value="CBS_dom_sf"/>
</dbReference>
<evidence type="ECO:0000256" key="7">
    <source>
        <dbReference type="PROSITE-ProRule" id="PRU00703"/>
    </source>
</evidence>
<dbReference type="GO" id="GO:0005886">
    <property type="term" value="C:plasma membrane"/>
    <property type="evidence" value="ECO:0007669"/>
    <property type="project" value="UniProtKB-SubCell"/>
</dbReference>
<dbReference type="GO" id="GO:0005524">
    <property type="term" value="F:ATP binding"/>
    <property type="evidence" value="ECO:0007669"/>
    <property type="project" value="UniProtKB-UniRule"/>
</dbReference>
<dbReference type="InterPro" id="IPR005892">
    <property type="entry name" value="Gly-betaine_transp_ATP-bd"/>
</dbReference>
<dbReference type="Proteomes" id="UP000664218">
    <property type="component" value="Unassembled WGS sequence"/>
</dbReference>
<dbReference type="GO" id="GO:0031460">
    <property type="term" value="P:glycine betaine transport"/>
    <property type="evidence" value="ECO:0007669"/>
    <property type="project" value="InterPro"/>
</dbReference>
<dbReference type="SUPFAM" id="SSF54631">
    <property type="entry name" value="CBS-domain pair"/>
    <property type="match status" value="1"/>
</dbReference>
<dbReference type="InterPro" id="IPR027417">
    <property type="entry name" value="P-loop_NTPase"/>
</dbReference>
<comment type="similarity">
    <text evidence="1 8">Belongs to the ABC transporter superfamily.</text>
</comment>
<keyword evidence="2 8" id="KW-0813">Transport</keyword>
<dbReference type="Pfam" id="PF00571">
    <property type="entry name" value="CBS"/>
    <property type="match status" value="2"/>
</dbReference>
<dbReference type="PROSITE" id="PS50893">
    <property type="entry name" value="ABC_TRANSPORTER_2"/>
    <property type="match status" value="1"/>
</dbReference>
<keyword evidence="3 8" id="KW-0547">Nucleotide-binding</keyword>
<gene>
    <name evidence="11" type="ORF">J3A84_09240</name>
</gene>
<keyword evidence="8" id="KW-0997">Cell inner membrane</keyword>
<dbReference type="InterPro" id="IPR051921">
    <property type="entry name" value="ABC_osmolyte_uptake_ATP-bind"/>
</dbReference>
<dbReference type="PANTHER" id="PTHR43869">
    <property type="entry name" value="GLYCINE BETAINE/PROLINE BETAINE TRANSPORT SYSTEM ATP-BINDING PROTEIN PROV"/>
    <property type="match status" value="1"/>
</dbReference>
<dbReference type="RefSeq" id="WP_207599729.1">
    <property type="nucleotide sequence ID" value="NZ_JAFNJU010000006.1"/>
</dbReference>
<protein>
    <recommendedName>
        <fullName evidence="8">Quaternary amine transport ATP-binding protein</fullName>
        <ecNumber evidence="8">7.6.2.9</ecNumber>
    </recommendedName>
</protein>
<dbReference type="InterPro" id="IPR003439">
    <property type="entry name" value="ABC_transporter-like_ATP-bd"/>
</dbReference>
<evidence type="ECO:0000256" key="8">
    <source>
        <dbReference type="RuleBase" id="RU369116"/>
    </source>
</evidence>
<evidence type="ECO:0000256" key="1">
    <source>
        <dbReference type="ARBA" id="ARBA00005417"/>
    </source>
</evidence>
<organism evidence="11 12">
    <name type="scientific">Proteiniclasticum aestuarii</name>
    <dbReference type="NCBI Taxonomy" id="2817862"/>
    <lineage>
        <taxon>Bacteria</taxon>
        <taxon>Bacillati</taxon>
        <taxon>Bacillota</taxon>
        <taxon>Clostridia</taxon>
        <taxon>Eubacteriales</taxon>
        <taxon>Clostridiaceae</taxon>
        <taxon>Proteiniclasticum</taxon>
    </lineage>
</organism>
<dbReference type="Pfam" id="PF00005">
    <property type="entry name" value="ABC_tran"/>
    <property type="match status" value="1"/>
</dbReference>
<evidence type="ECO:0000313" key="12">
    <source>
        <dbReference type="Proteomes" id="UP000664218"/>
    </source>
</evidence>
<dbReference type="Gene3D" id="3.10.580.10">
    <property type="entry name" value="CBS-domain"/>
    <property type="match status" value="1"/>
</dbReference>
<keyword evidence="5" id="KW-0029">Amino-acid transport</keyword>
<accession>A0A939HBC9</accession>
<dbReference type="SUPFAM" id="SSF52540">
    <property type="entry name" value="P-loop containing nucleoside triphosphate hydrolases"/>
    <property type="match status" value="1"/>
</dbReference>
<comment type="caution">
    <text evidence="11">The sequence shown here is derived from an EMBL/GenBank/DDBJ whole genome shotgun (WGS) entry which is preliminary data.</text>
</comment>
<evidence type="ECO:0000256" key="6">
    <source>
        <dbReference type="ARBA" id="ARBA00023122"/>
    </source>
</evidence>
<feature type="domain" description="CBS" evidence="10">
    <location>
        <begin position="253"/>
        <end position="310"/>
    </location>
</feature>
<reference evidence="11" key="1">
    <citation type="submission" date="2021-03" db="EMBL/GenBank/DDBJ databases">
        <title>Proteiniclasticum marinus sp. nov., isolated from tidal flat sediment.</title>
        <authorList>
            <person name="Namirimu T."/>
            <person name="Yang J.-A."/>
            <person name="Yang S.-H."/>
            <person name="Kim Y.-J."/>
            <person name="Kwon K.K."/>
        </authorList>
    </citation>
    <scope>NUCLEOTIDE SEQUENCE</scope>
    <source>
        <strain evidence="11">SCR006</strain>
    </source>
</reference>
<comment type="catalytic activity">
    <reaction evidence="8">
        <text>a quaternary ammonium(out) + ATP + H2O = a quaternary ammonium(in) + ADP + phosphate + H(+)</text>
        <dbReference type="Rhea" id="RHEA:11036"/>
        <dbReference type="ChEBI" id="CHEBI:15377"/>
        <dbReference type="ChEBI" id="CHEBI:15378"/>
        <dbReference type="ChEBI" id="CHEBI:30616"/>
        <dbReference type="ChEBI" id="CHEBI:35267"/>
        <dbReference type="ChEBI" id="CHEBI:43474"/>
        <dbReference type="ChEBI" id="CHEBI:456216"/>
    </reaction>
</comment>
<sequence length="375" mass="42088">MIEFKNVSKKFKDVTVLKDITFEIEEGNLVVLIGLSGCGKTTTLKMINRLIKPTTGTITISGEDISTKDPIELRRNIGYVIQQTGLFPHMTIRENTEIIPRVEKLDNEKITKKTLELMEMVGLDEEFLDRYPNELSGGQQQRVGVARAFALDPDVILMDEPFSALDPITRNSLQEELVNLQSKVKKTIVFVTHDMSEAIKIADKICIMDKGEIIQYDTPENILKNPVNEFVSQFVGKNRIWESPEYIRAEDIMIENAVSCVSTLSLNKALDKMRDAKVNSILVVDDKTKKMVGLVKPKQIAKVKDRTVPVKDIMVTDFQSAKPGDSIVDLLKVADENNISEIPVLDESGKILGLVTQNSLITTLSQQYFEDGEVL</sequence>
<dbReference type="GO" id="GO:0016887">
    <property type="term" value="F:ATP hydrolysis activity"/>
    <property type="evidence" value="ECO:0007669"/>
    <property type="project" value="UniProtKB-UniRule"/>
</dbReference>
<keyword evidence="12" id="KW-1185">Reference proteome</keyword>
<keyword evidence="4 8" id="KW-0067">ATP-binding</keyword>
<comment type="subunit">
    <text evidence="8">The complex is probably composed of two ATP-binding proteins, two transmembrane proteins and a solute-binding protein.</text>
</comment>
<comment type="subcellular location">
    <subcellularLocation>
        <location evidence="8">Cell inner membrane</location>
        <topology evidence="8">Peripheral membrane protein</topology>
    </subcellularLocation>
</comment>
<dbReference type="PANTHER" id="PTHR43869:SF1">
    <property type="entry name" value="GLYCINE BETAINE_PROLINE BETAINE TRANSPORT SYSTEM ATP-BINDING PROTEIN PROV"/>
    <property type="match status" value="1"/>
</dbReference>
<proteinExistence type="inferred from homology"/>
<keyword evidence="6 7" id="KW-0129">CBS domain</keyword>
<dbReference type="InterPro" id="IPR000644">
    <property type="entry name" value="CBS_dom"/>
</dbReference>
<name>A0A939HBC9_9CLOT</name>
<dbReference type="InterPro" id="IPR017871">
    <property type="entry name" value="ABC_transporter-like_CS"/>
</dbReference>
<dbReference type="EMBL" id="JAFNJU010000006">
    <property type="protein sequence ID" value="MBO1265210.1"/>
    <property type="molecule type" value="Genomic_DNA"/>
</dbReference>
<keyword evidence="8" id="KW-1003">Cell membrane</keyword>
<dbReference type="SMART" id="SM00116">
    <property type="entry name" value="CBS"/>
    <property type="match status" value="2"/>
</dbReference>
<dbReference type="PROSITE" id="PS00211">
    <property type="entry name" value="ABC_TRANSPORTER_1"/>
    <property type="match status" value="1"/>
</dbReference>
<dbReference type="NCBIfam" id="TIGR01186">
    <property type="entry name" value="proV"/>
    <property type="match status" value="1"/>
</dbReference>
<evidence type="ECO:0000256" key="3">
    <source>
        <dbReference type="ARBA" id="ARBA00022741"/>
    </source>
</evidence>
<evidence type="ECO:0000313" key="11">
    <source>
        <dbReference type="EMBL" id="MBO1265210.1"/>
    </source>
</evidence>
<dbReference type="GO" id="GO:0015418">
    <property type="term" value="F:ABC-type quaternary ammonium compound transporting activity"/>
    <property type="evidence" value="ECO:0007669"/>
    <property type="project" value="UniProtKB-EC"/>
</dbReference>
<evidence type="ECO:0000259" key="9">
    <source>
        <dbReference type="PROSITE" id="PS50893"/>
    </source>
</evidence>